<evidence type="ECO:0000313" key="10">
    <source>
        <dbReference type="Proteomes" id="UP000799779"/>
    </source>
</evidence>
<evidence type="ECO:0000313" key="9">
    <source>
        <dbReference type="EMBL" id="KAF2008006.1"/>
    </source>
</evidence>
<reference evidence="9" key="1">
    <citation type="journal article" date="2020" name="Stud. Mycol.">
        <title>101 Dothideomycetes genomes: a test case for predicting lifestyles and emergence of pathogens.</title>
        <authorList>
            <person name="Haridas S."/>
            <person name="Albert R."/>
            <person name="Binder M."/>
            <person name="Bloem J."/>
            <person name="Labutti K."/>
            <person name="Salamov A."/>
            <person name="Andreopoulos B."/>
            <person name="Baker S."/>
            <person name="Barry K."/>
            <person name="Bills G."/>
            <person name="Bluhm B."/>
            <person name="Cannon C."/>
            <person name="Castanera R."/>
            <person name="Culley D."/>
            <person name="Daum C."/>
            <person name="Ezra D."/>
            <person name="Gonzalez J."/>
            <person name="Henrissat B."/>
            <person name="Kuo A."/>
            <person name="Liang C."/>
            <person name="Lipzen A."/>
            <person name="Lutzoni F."/>
            <person name="Magnuson J."/>
            <person name="Mondo S."/>
            <person name="Nolan M."/>
            <person name="Ohm R."/>
            <person name="Pangilinan J."/>
            <person name="Park H.-J."/>
            <person name="Ramirez L."/>
            <person name="Alfaro M."/>
            <person name="Sun H."/>
            <person name="Tritt A."/>
            <person name="Yoshinaga Y."/>
            <person name="Zwiers L.-H."/>
            <person name="Turgeon B."/>
            <person name="Goodwin S."/>
            <person name="Spatafora J."/>
            <person name="Crous P."/>
            <person name="Grigoriev I."/>
        </authorList>
    </citation>
    <scope>NUCLEOTIDE SEQUENCE</scope>
    <source>
        <strain evidence="9">CBS 123094</strain>
    </source>
</reference>
<keyword evidence="5 9" id="KW-0418">Kinase</keyword>
<evidence type="ECO:0000259" key="8">
    <source>
        <dbReference type="PROSITE" id="PS50011"/>
    </source>
</evidence>
<dbReference type="SUPFAM" id="SSF56112">
    <property type="entry name" value="Protein kinase-like (PK-like)"/>
    <property type="match status" value="1"/>
</dbReference>
<evidence type="ECO:0000256" key="1">
    <source>
        <dbReference type="ARBA" id="ARBA00006529"/>
    </source>
</evidence>
<dbReference type="GO" id="GO:0005524">
    <property type="term" value="F:ATP binding"/>
    <property type="evidence" value="ECO:0007669"/>
    <property type="project" value="UniProtKB-KW"/>
</dbReference>
<dbReference type="Proteomes" id="UP000799779">
    <property type="component" value="Unassembled WGS sequence"/>
</dbReference>
<keyword evidence="6" id="KW-0067">ATP-binding</keyword>
<dbReference type="PROSITE" id="PS00108">
    <property type="entry name" value="PROTEIN_KINASE_ST"/>
    <property type="match status" value="1"/>
</dbReference>
<dbReference type="InterPro" id="IPR000719">
    <property type="entry name" value="Prot_kinase_dom"/>
</dbReference>
<protein>
    <submittedName>
        <fullName evidence="9">Kinase-like protein</fullName>
    </submittedName>
</protein>
<dbReference type="EMBL" id="ML977556">
    <property type="protein sequence ID" value="KAF2008006.1"/>
    <property type="molecule type" value="Genomic_DNA"/>
</dbReference>
<dbReference type="GO" id="GO:0004674">
    <property type="term" value="F:protein serine/threonine kinase activity"/>
    <property type="evidence" value="ECO:0007669"/>
    <property type="project" value="UniProtKB-KW"/>
</dbReference>
<keyword evidence="3" id="KW-0808">Transferase</keyword>
<gene>
    <name evidence="9" type="ORF">P154DRAFT_13811</name>
</gene>
<dbReference type="PANTHER" id="PTHR11584">
    <property type="entry name" value="SERINE/THREONINE PROTEIN KINASE"/>
    <property type="match status" value="1"/>
</dbReference>
<keyword evidence="4" id="KW-0547">Nucleotide-binding</keyword>
<dbReference type="Gene3D" id="3.30.200.20">
    <property type="entry name" value="Phosphorylase Kinase, domain 1"/>
    <property type="match status" value="1"/>
</dbReference>
<dbReference type="PANTHER" id="PTHR11584:SF369">
    <property type="entry name" value="MITOGEN-ACTIVATED PROTEIN KINASE KINASE KINASE 19-RELATED"/>
    <property type="match status" value="1"/>
</dbReference>
<evidence type="ECO:0000256" key="7">
    <source>
        <dbReference type="SAM" id="MobiDB-lite"/>
    </source>
</evidence>
<evidence type="ECO:0000256" key="6">
    <source>
        <dbReference type="ARBA" id="ARBA00022840"/>
    </source>
</evidence>
<feature type="region of interest" description="Disordered" evidence="7">
    <location>
        <begin position="455"/>
        <end position="484"/>
    </location>
</feature>
<dbReference type="Gene3D" id="1.10.510.10">
    <property type="entry name" value="Transferase(Phosphotransferase) domain 1"/>
    <property type="match status" value="1"/>
</dbReference>
<keyword evidence="10" id="KW-1185">Reference proteome</keyword>
<dbReference type="PROSITE" id="PS50011">
    <property type="entry name" value="PROTEIN_KINASE_DOM"/>
    <property type="match status" value="1"/>
</dbReference>
<dbReference type="InterPro" id="IPR011009">
    <property type="entry name" value="Kinase-like_dom_sf"/>
</dbReference>
<keyword evidence="2" id="KW-0723">Serine/threonine-protein kinase</keyword>
<proteinExistence type="inferred from homology"/>
<name>A0A6A5X539_9PLEO</name>
<accession>A0A6A5X539</accession>
<evidence type="ECO:0000256" key="4">
    <source>
        <dbReference type="ARBA" id="ARBA00022741"/>
    </source>
</evidence>
<dbReference type="OrthoDB" id="4062651at2759"/>
<feature type="domain" description="Protein kinase" evidence="8">
    <location>
        <begin position="52"/>
        <end position="362"/>
    </location>
</feature>
<dbReference type="CDD" id="cd00180">
    <property type="entry name" value="PKc"/>
    <property type="match status" value="1"/>
</dbReference>
<sequence>MAPLRIDIGTIPEDEAVLAIESAPASIDEIFRQGWYRGHSHVNFTAAEEVPLRFGRLLGHGISLGVYGSRWRGHVIAVKQVTLRPWGKRDRKTWREEVEREAASSRNLDHRHVIRLIGTYTYQDVFGLLLWPVAVCDLATFLADVDKFRDTYAKAIGKGSTNSDSFERLRCLGFDLDGTNKALVAMRSNLYQTMPCLINALQYIHGKGIKHKDLKPNNILISRGGLWLTDFGVSTDFSALSRSLTDNGIRGTPRYFPPEVANYELCGRRSDIFSMGCIFIQVFWSSVVDRPMEDFDAYFLSEGNRTFRDNINILTRWCMYEGQQISGSTRNRRLLLEIRSMIRDDQKIRPYATEVAEALAVIDNLAETDEGEITMYSPCCMPESSVLLKAECDILRAQILKKEASMHIQAEEEEEEDLKGEVLEIKRPSSIFSIRSRLSTRSTKSIWGWLSNKDPMKRGTQTRARPVKNVAPYGAHLQRVQRSH</sequence>
<evidence type="ECO:0000256" key="2">
    <source>
        <dbReference type="ARBA" id="ARBA00022527"/>
    </source>
</evidence>
<dbReference type="InterPro" id="IPR008271">
    <property type="entry name" value="Ser/Thr_kinase_AS"/>
</dbReference>
<dbReference type="Pfam" id="PF00069">
    <property type="entry name" value="Pkinase"/>
    <property type="match status" value="1"/>
</dbReference>
<evidence type="ECO:0000256" key="5">
    <source>
        <dbReference type="ARBA" id="ARBA00022777"/>
    </source>
</evidence>
<comment type="similarity">
    <text evidence="1">Belongs to the protein kinase superfamily. STE Ser/Thr protein kinase family. MAP kinase kinase kinase subfamily.</text>
</comment>
<dbReference type="AlphaFoldDB" id="A0A6A5X539"/>
<dbReference type="SMART" id="SM00220">
    <property type="entry name" value="S_TKc"/>
    <property type="match status" value="1"/>
</dbReference>
<organism evidence="9 10">
    <name type="scientific">Amniculicola lignicola CBS 123094</name>
    <dbReference type="NCBI Taxonomy" id="1392246"/>
    <lineage>
        <taxon>Eukaryota</taxon>
        <taxon>Fungi</taxon>
        <taxon>Dikarya</taxon>
        <taxon>Ascomycota</taxon>
        <taxon>Pezizomycotina</taxon>
        <taxon>Dothideomycetes</taxon>
        <taxon>Pleosporomycetidae</taxon>
        <taxon>Pleosporales</taxon>
        <taxon>Amniculicolaceae</taxon>
        <taxon>Amniculicola</taxon>
    </lineage>
</organism>
<evidence type="ECO:0000256" key="3">
    <source>
        <dbReference type="ARBA" id="ARBA00022679"/>
    </source>
</evidence>